<organism evidence="2 3">
    <name type="scientific">Arthrobacter psychrochitiniphilus</name>
    <dbReference type="NCBI Taxonomy" id="291045"/>
    <lineage>
        <taxon>Bacteria</taxon>
        <taxon>Bacillati</taxon>
        <taxon>Actinomycetota</taxon>
        <taxon>Actinomycetes</taxon>
        <taxon>Micrococcales</taxon>
        <taxon>Micrococcaceae</taxon>
        <taxon>Arthrobacter</taxon>
    </lineage>
</organism>
<reference evidence="2 3" key="1">
    <citation type="submission" date="2018-05" db="EMBL/GenBank/DDBJ databases">
        <title>Genetic diversity of glacier-inhabiting Cryobacterium bacteria in China and description of Cryobacterium mengkeensis sp. nov. and Arthrobacter glacialis sp. nov.</title>
        <authorList>
            <person name="Liu Q."/>
            <person name="Xin Y.-H."/>
        </authorList>
    </citation>
    <scope>NUCLEOTIDE SEQUENCE [LARGE SCALE GENOMIC DNA]</scope>
    <source>
        <strain evidence="2 3">GP3</strain>
    </source>
</reference>
<evidence type="ECO:0000313" key="3">
    <source>
        <dbReference type="Proteomes" id="UP000246303"/>
    </source>
</evidence>
<keyword evidence="3" id="KW-1185">Reference proteome</keyword>
<keyword evidence="1" id="KW-1133">Transmembrane helix</keyword>
<proteinExistence type="predicted"/>
<accession>A0A2V3DVT3</accession>
<dbReference type="Proteomes" id="UP000246303">
    <property type="component" value="Unassembled WGS sequence"/>
</dbReference>
<sequence length="75" mass="8045">MIWYRMSVGRRVIVLVVATLIITSLGITAISWLTAPHGSDAFNAGMTWGRLLAQLGAGIALIALLAIASRPKKRN</sequence>
<comment type="caution">
    <text evidence="2">The sequence shown here is derived from an EMBL/GenBank/DDBJ whole genome shotgun (WGS) entry which is preliminary data.</text>
</comment>
<dbReference type="AlphaFoldDB" id="A0A2V3DVT3"/>
<evidence type="ECO:0000256" key="1">
    <source>
        <dbReference type="SAM" id="Phobius"/>
    </source>
</evidence>
<evidence type="ECO:0000313" key="2">
    <source>
        <dbReference type="EMBL" id="PXA69421.1"/>
    </source>
</evidence>
<protein>
    <submittedName>
        <fullName evidence="2">Uncharacterized protein</fullName>
    </submittedName>
</protein>
<keyword evidence="1" id="KW-0472">Membrane</keyword>
<feature type="transmembrane region" description="Helical" evidence="1">
    <location>
        <begin position="12"/>
        <end position="35"/>
    </location>
</feature>
<gene>
    <name evidence="2" type="ORF">CVS29_02405</name>
</gene>
<feature type="transmembrane region" description="Helical" evidence="1">
    <location>
        <begin position="47"/>
        <end position="68"/>
    </location>
</feature>
<keyword evidence="1" id="KW-0812">Transmembrane</keyword>
<name>A0A2V3DVT3_9MICC</name>
<dbReference type="EMBL" id="QHLZ01000001">
    <property type="protein sequence ID" value="PXA69421.1"/>
    <property type="molecule type" value="Genomic_DNA"/>
</dbReference>